<evidence type="ECO:0000256" key="1">
    <source>
        <dbReference type="SAM" id="MobiDB-lite"/>
    </source>
</evidence>
<feature type="compositionally biased region" description="Basic and acidic residues" evidence="1">
    <location>
        <begin position="76"/>
        <end position="91"/>
    </location>
</feature>
<dbReference type="Proteomes" id="UP000530412">
    <property type="component" value="Unassembled WGS sequence"/>
</dbReference>
<reference evidence="3 4" key="1">
    <citation type="submission" date="2020-08" db="EMBL/GenBank/DDBJ databases">
        <title>Genomic Encyclopedia of Type Strains, Phase III (KMG-III): the genomes of soil and plant-associated and newly described type strains.</title>
        <authorList>
            <person name="Whitman W."/>
        </authorList>
    </citation>
    <scope>NUCLEOTIDE SEQUENCE [LARGE SCALE GENOMIC DNA]</scope>
    <source>
        <strain evidence="3 4">CECT 3271</strain>
    </source>
</reference>
<proteinExistence type="predicted"/>
<evidence type="ECO:0000256" key="2">
    <source>
        <dbReference type="SAM" id="Phobius"/>
    </source>
</evidence>
<keyword evidence="2" id="KW-1133">Transmembrane helix</keyword>
<protein>
    <submittedName>
        <fullName evidence="3">Uncharacterized protein</fullName>
    </submittedName>
</protein>
<dbReference type="EMBL" id="JACJIE010000002">
    <property type="protein sequence ID" value="MBA8943088.1"/>
    <property type="molecule type" value="Genomic_DNA"/>
</dbReference>
<organism evidence="3 4">
    <name type="scientific">Streptomyces calvus</name>
    <dbReference type="NCBI Taxonomy" id="67282"/>
    <lineage>
        <taxon>Bacteria</taxon>
        <taxon>Bacillati</taxon>
        <taxon>Actinomycetota</taxon>
        <taxon>Actinomycetes</taxon>
        <taxon>Kitasatosporales</taxon>
        <taxon>Streptomycetaceae</taxon>
        <taxon>Streptomyces</taxon>
    </lineage>
</organism>
<evidence type="ECO:0000313" key="3">
    <source>
        <dbReference type="EMBL" id="MBA8943088.1"/>
    </source>
</evidence>
<dbReference type="AlphaFoldDB" id="A0AA40SB65"/>
<feature type="transmembrane region" description="Helical" evidence="2">
    <location>
        <begin position="6"/>
        <end position="23"/>
    </location>
</feature>
<comment type="caution">
    <text evidence="3">The sequence shown here is derived from an EMBL/GenBank/DDBJ whole genome shotgun (WGS) entry which is preliminary data.</text>
</comment>
<feature type="compositionally biased region" description="Basic and acidic residues" evidence="1">
    <location>
        <begin position="56"/>
        <end position="65"/>
    </location>
</feature>
<dbReference type="RefSeq" id="WP_233452576.1">
    <property type="nucleotide sequence ID" value="NZ_BMSU01000001.1"/>
</dbReference>
<gene>
    <name evidence="3" type="ORF">FHS33_001482</name>
</gene>
<feature type="region of interest" description="Disordered" evidence="1">
    <location>
        <begin position="42"/>
        <end position="91"/>
    </location>
</feature>
<accession>A0AA40SB65</accession>
<evidence type="ECO:0000313" key="4">
    <source>
        <dbReference type="Proteomes" id="UP000530412"/>
    </source>
</evidence>
<keyword evidence="2" id="KW-0472">Membrane</keyword>
<keyword evidence="2" id="KW-0812">Transmembrane</keyword>
<sequence>MDMGDVPAWAALVVSVGAVVVSLKARSDGSRAADAAEKSVIEAKRSADASEQAVVEARRSSDASERSAAVAEETLEDQRREAAERRAAEAEANRPRAALCIEHANKAMWHLANYGTGPAENIVCVDEVEAMIDDWPAGLSLAPGEVHDFMMVGSMQASIPPVLRVKWDGQDEPVPLRVPPRIG</sequence>
<name>A0AA40SB65_9ACTN</name>